<dbReference type="GO" id="GO:0016787">
    <property type="term" value="F:hydrolase activity"/>
    <property type="evidence" value="ECO:0007669"/>
    <property type="project" value="UniProtKB-KW"/>
</dbReference>
<dbReference type="InterPro" id="IPR049492">
    <property type="entry name" value="BD-FAE-like_dom"/>
</dbReference>
<keyword evidence="1 4" id="KW-0378">Hydrolase</keyword>
<feature type="domain" description="BD-FAE-like" evidence="2">
    <location>
        <begin position="46"/>
        <end position="234"/>
    </location>
</feature>
<sequence length="293" mass="33400">MSELSDTIRKLFKEGDDRRDAGLTTPEGILRYDDIVYGEDAGWQVLDVYRLQKEEGPLPVIVSVHGGGWVYGDKERYQYYCMDLARRGFAVVNFTYRLAPEFKYPASLEDTNRVFAWVLDHAKEYGFDRSRIFGVGDSAGAHILGLYAAICTNPDYAAAYPFQPPKGFVPAAVALNCGVYRTPVSDDEKDQSNLLMADLLPEKGTREEFERISLVNFVTSQYPPVFLMTASGDFLRDQAPLLAEKLMEFEIPFVYRYFGNADQPLGHVFHCNIRLKEASRCNDEECEFFREYC</sequence>
<reference evidence="3" key="2">
    <citation type="submission" date="2022-01" db="EMBL/GenBank/DDBJ databases">
        <title>Novel bile acid biosynthetic pathways are enriched in the microbiome of centenarians.</title>
        <authorList>
            <person name="Sato Y."/>
            <person name="Atarashi K."/>
            <person name="Plichta R.D."/>
            <person name="Arai Y."/>
            <person name="Sasajima S."/>
            <person name="Kearney M.S."/>
            <person name="Suda W."/>
            <person name="Takeshita K."/>
            <person name="Sasaki T."/>
            <person name="Okamoto S."/>
            <person name="Skelly N.A."/>
            <person name="Okamura Y."/>
            <person name="Vlamakis H."/>
            <person name="Li Y."/>
            <person name="Tanoue T."/>
            <person name="Takei H."/>
            <person name="Nittono H."/>
            <person name="Narushima S."/>
            <person name="Irie J."/>
            <person name="Itoh H."/>
            <person name="Moriya K."/>
            <person name="Sugiura Y."/>
            <person name="Suematsu M."/>
            <person name="Moritoki N."/>
            <person name="Shibata S."/>
            <person name="Littman R.D."/>
            <person name="Fischbach A.M."/>
            <person name="Uwamino Y."/>
            <person name="Inoue T."/>
            <person name="Honda A."/>
            <person name="Hattori M."/>
            <person name="Murai T."/>
            <person name="Xavier J.R."/>
            <person name="Hirose N."/>
            <person name="Honda K."/>
        </authorList>
    </citation>
    <scope>NUCLEOTIDE SEQUENCE</scope>
    <source>
        <strain evidence="3">CE91-St55</strain>
    </source>
</reference>
<evidence type="ECO:0000313" key="4">
    <source>
        <dbReference type="EMBL" id="MUB64439.1"/>
    </source>
</evidence>
<dbReference type="Proteomes" id="UP001055091">
    <property type="component" value="Unassembled WGS sequence"/>
</dbReference>
<dbReference type="Proteomes" id="UP000434223">
    <property type="component" value="Unassembled WGS sequence"/>
</dbReference>
<dbReference type="Pfam" id="PF20434">
    <property type="entry name" value="BD-FAE"/>
    <property type="match status" value="1"/>
</dbReference>
<reference evidence="4 5" key="1">
    <citation type="submission" date="2019-09" db="EMBL/GenBank/DDBJ databases">
        <title>Draft genome sequencing of Hungatella hathewayi 123Y-2.</title>
        <authorList>
            <person name="Lv Q."/>
            <person name="Li S."/>
        </authorList>
    </citation>
    <scope>NUCLEOTIDE SEQUENCE [LARGE SCALE GENOMIC DNA]</scope>
    <source>
        <strain evidence="4 5">123Y-2</strain>
    </source>
</reference>
<dbReference type="InterPro" id="IPR050300">
    <property type="entry name" value="GDXG_lipolytic_enzyme"/>
</dbReference>
<evidence type="ECO:0000313" key="5">
    <source>
        <dbReference type="Proteomes" id="UP000434223"/>
    </source>
</evidence>
<protein>
    <submittedName>
        <fullName evidence="4">Alpha/beta hydrolase fold domain-containing protein</fullName>
    </submittedName>
    <submittedName>
        <fullName evidence="3">Lipase</fullName>
    </submittedName>
</protein>
<evidence type="ECO:0000256" key="1">
    <source>
        <dbReference type="ARBA" id="ARBA00022801"/>
    </source>
</evidence>
<evidence type="ECO:0000259" key="2">
    <source>
        <dbReference type="Pfam" id="PF20434"/>
    </source>
</evidence>
<proteinExistence type="predicted"/>
<dbReference type="SUPFAM" id="SSF53474">
    <property type="entry name" value="alpha/beta-Hydrolases"/>
    <property type="match status" value="1"/>
</dbReference>
<dbReference type="InterPro" id="IPR029058">
    <property type="entry name" value="AB_hydrolase_fold"/>
</dbReference>
<evidence type="ECO:0000313" key="3">
    <source>
        <dbReference type="EMBL" id="GKH00862.1"/>
    </source>
</evidence>
<dbReference type="PANTHER" id="PTHR48081">
    <property type="entry name" value="AB HYDROLASE SUPERFAMILY PROTEIN C4A8.06C"/>
    <property type="match status" value="1"/>
</dbReference>
<comment type="caution">
    <text evidence="4">The sequence shown here is derived from an EMBL/GenBank/DDBJ whole genome shotgun (WGS) entry which is preliminary data.</text>
</comment>
<gene>
    <name evidence="3" type="primary">lipA_2</name>
    <name evidence="3" type="ORF">CE91St55_28430</name>
    <name evidence="4" type="ORF">GNE07_15505</name>
</gene>
<dbReference type="OrthoDB" id="24847at2"/>
<organism evidence="4 5">
    <name type="scientific">Hungatella hathewayi</name>
    <dbReference type="NCBI Taxonomy" id="154046"/>
    <lineage>
        <taxon>Bacteria</taxon>
        <taxon>Bacillati</taxon>
        <taxon>Bacillota</taxon>
        <taxon>Clostridia</taxon>
        <taxon>Lachnospirales</taxon>
        <taxon>Lachnospiraceae</taxon>
        <taxon>Hungatella</taxon>
    </lineage>
</organism>
<dbReference type="RefSeq" id="WP_055650158.1">
    <property type="nucleotide sequence ID" value="NZ_BQNJ01000001.1"/>
</dbReference>
<dbReference type="AlphaFoldDB" id="A0A174SHP1"/>
<name>A0A174SHP1_9FIRM</name>
<dbReference type="EMBL" id="BQNJ01000001">
    <property type="protein sequence ID" value="GKH00862.1"/>
    <property type="molecule type" value="Genomic_DNA"/>
</dbReference>
<accession>A0A174SHP1</accession>
<dbReference type="Gene3D" id="3.40.50.1820">
    <property type="entry name" value="alpha/beta hydrolase"/>
    <property type="match status" value="1"/>
</dbReference>
<dbReference type="EMBL" id="WNME01000009">
    <property type="protein sequence ID" value="MUB64439.1"/>
    <property type="molecule type" value="Genomic_DNA"/>
</dbReference>